<feature type="domain" description="Translation initiation factor 3 N-terminal" evidence="6">
    <location>
        <begin position="19"/>
        <end position="85"/>
    </location>
</feature>
<evidence type="ECO:0000259" key="6">
    <source>
        <dbReference type="Pfam" id="PF05198"/>
    </source>
</evidence>
<dbReference type="PATRIC" id="fig|1619036.3.peg.25"/>
<dbReference type="STRING" id="1619036.US58_C0001G0023"/>
<dbReference type="Pfam" id="PF05198">
    <property type="entry name" value="IF3_N"/>
    <property type="match status" value="1"/>
</dbReference>
<dbReference type="PANTHER" id="PTHR10938:SF0">
    <property type="entry name" value="TRANSLATION INITIATION FACTOR IF-3, MITOCHONDRIAL"/>
    <property type="match status" value="1"/>
</dbReference>
<dbReference type="GO" id="GO:0003743">
    <property type="term" value="F:translation initiation factor activity"/>
    <property type="evidence" value="ECO:0007669"/>
    <property type="project" value="UniProtKB-UniRule"/>
</dbReference>
<protein>
    <recommendedName>
        <fullName evidence="4">Translation initiation factor IF-3</fullName>
    </recommendedName>
</protein>
<dbReference type="PANTHER" id="PTHR10938">
    <property type="entry name" value="TRANSLATION INITIATION FACTOR IF-3"/>
    <property type="match status" value="1"/>
</dbReference>
<dbReference type="Gene3D" id="3.30.110.10">
    <property type="entry name" value="Translation initiation factor 3 (IF-3), C-terminal domain"/>
    <property type="match status" value="1"/>
</dbReference>
<dbReference type="AlphaFoldDB" id="A0A0G0JWV6"/>
<feature type="domain" description="Translation initiation factor 3 C-terminal" evidence="5">
    <location>
        <begin position="94"/>
        <end position="180"/>
    </location>
</feature>
<evidence type="ECO:0000256" key="1">
    <source>
        <dbReference type="ARBA" id="ARBA00005439"/>
    </source>
</evidence>
<reference evidence="7 8" key="1">
    <citation type="journal article" date="2015" name="Nature">
        <title>rRNA introns, odd ribosomes, and small enigmatic genomes across a large radiation of phyla.</title>
        <authorList>
            <person name="Brown C.T."/>
            <person name="Hug L.A."/>
            <person name="Thomas B.C."/>
            <person name="Sharon I."/>
            <person name="Castelle C.J."/>
            <person name="Singh A."/>
            <person name="Wilkins M.J."/>
            <person name="Williams K.H."/>
            <person name="Banfield J.F."/>
        </authorList>
    </citation>
    <scope>NUCLEOTIDE SEQUENCE [LARGE SCALE GENOMIC DNA]</scope>
</reference>
<evidence type="ECO:0000313" key="7">
    <source>
        <dbReference type="EMBL" id="KKQ41349.1"/>
    </source>
</evidence>
<accession>A0A0G0JWV6</accession>
<evidence type="ECO:0000256" key="2">
    <source>
        <dbReference type="ARBA" id="ARBA00022540"/>
    </source>
</evidence>
<dbReference type="Gene3D" id="3.10.20.80">
    <property type="entry name" value="Translation initiation factor 3 (IF-3), N-terminal domain"/>
    <property type="match status" value="1"/>
</dbReference>
<name>A0A0G0JWV6_9BACT</name>
<dbReference type="NCBIfam" id="TIGR00168">
    <property type="entry name" value="infC"/>
    <property type="match status" value="1"/>
</dbReference>
<dbReference type="SUPFAM" id="SSF55200">
    <property type="entry name" value="Translation initiation factor IF3, C-terminal domain"/>
    <property type="match status" value="1"/>
</dbReference>
<dbReference type="Pfam" id="PF00707">
    <property type="entry name" value="IF3_C"/>
    <property type="match status" value="1"/>
</dbReference>
<comment type="similarity">
    <text evidence="1">Belongs to the IF-3 family.</text>
</comment>
<dbReference type="GO" id="GO:0005737">
    <property type="term" value="C:cytoplasm"/>
    <property type="evidence" value="ECO:0007669"/>
    <property type="project" value="UniProtKB-ARBA"/>
</dbReference>
<evidence type="ECO:0000256" key="4">
    <source>
        <dbReference type="NCBIfam" id="TIGR00168"/>
    </source>
</evidence>
<keyword evidence="2 7" id="KW-0396">Initiation factor</keyword>
<dbReference type="GO" id="GO:0032790">
    <property type="term" value="P:ribosome disassembly"/>
    <property type="evidence" value="ECO:0007669"/>
    <property type="project" value="TreeGrafter"/>
</dbReference>
<evidence type="ECO:0000313" key="8">
    <source>
        <dbReference type="Proteomes" id="UP000034333"/>
    </source>
</evidence>
<dbReference type="InterPro" id="IPR036788">
    <property type="entry name" value="T_IF-3_C_sf"/>
</dbReference>
<dbReference type="EMBL" id="LBTN01000001">
    <property type="protein sequence ID" value="KKQ41349.1"/>
    <property type="molecule type" value="Genomic_DNA"/>
</dbReference>
<proteinExistence type="inferred from homology"/>
<dbReference type="Proteomes" id="UP000034333">
    <property type="component" value="Unassembled WGS sequence"/>
</dbReference>
<gene>
    <name evidence="7" type="ORF">US58_C0001G0023</name>
</gene>
<dbReference type="InterPro" id="IPR001288">
    <property type="entry name" value="Translation_initiation_fac_3"/>
</dbReference>
<dbReference type="InterPro" id="IPR019815">
    <property type="entry name" value="Translation_initiation_fac_3_C"/>
</dbReference>
<evidence type="ECO:0000256" key="3">
    <source>
        <dbReference type="ARBA" id="ARBA00022917"/>
    </source>
</evidence>
<comment type="caution">
    <text evidence="7">The sequence shown here is derived from an EMBL/GenBank/DDBJ whole genome shotgun (WGS) entry which is preliminary data.</text>
</comment>
<evidence type="ECO:0000259" key="5">
    <source>
        <dbReference type="Pfam" id="PF00707"/>
    </source>
</evidence>
<dbReference type="GO" id="GO:0043022">
    <property type="term" value="F:ribosome binding"/>
    <property type="evidence" value="ECO:0007669"/>
    <property type="project" value="TreeGrafter"/>
</dbReference>
<keyword evidence="3" id="KW-0648">Protein biosynthesis</keyword>
<dbReference type="InterPro" id="IPR019814">
    <property type="entry name" value="Translation_initiation_fac_3_N"/>
</dbReference>
<dbReference type="SUPFAM" id="SSF54364">
    <property type="entry name" value="Translation initiation factor IF3, N-terminal domain"/>
    <property type="match status" value="1"/>
</dbReference>
<organism evidence="7 8">
    <name type="scientific">Candidatus Magasanikbacteria bacterium GW2011_GWA2_37_8</name>
    <dbReference type="NCBI Taxonomy" id="1619036"/>
    <lineage>
        <taxon>Bacteria</taxon>
        <taxon>Candidatus Magasanikiibacteriota</taxon>
    </lineage>
</organism>
<sequence>MRISHKRKKEEPKKMYFYNEGIVAPQVLVLDTEGDSVGVMKTAEAIRLAREQELDLVEINPKVDPPVARIMNFSHFKYEQEKEARIRKAHQHVVDIKCIRLSLRIGKNDLEIRKTQALKFLNQGDKVKIEVVLRGREMQQGAMALDMTKNFIATINATHPVRFDQTIERQGNKVTAIIAKS</sequence>
<dbReference type="InterPro" id="IPR036787">
    <property type="entry name" value="T_IF-3_N_sf"/>
</dbReference>